<proteinExistence type="predicted"/>
<keyword evidence="3" id="KW-1185">Reference proteome</keyword>
<evidence type="ECO:0000313" key="3">
    <source>
        <dbReference type="Proteomes" id="UP001519343"/>
    </source>
</evidence>
<evidence type="ECO:0000313" key="2">
    <source>
        <dbReference type="EMBL" id="MBP1931869.1"/>
    </source>
</evidence>
<evidence type="ECO:0000256" key="1">
    <source>
        <dbReference type="SAM" id="Phobius"/>
    </source>
</evidence>
<organism evidence="2 3">
    <name type="scientific">Ammoniphilus resinae</name>
    <dbReference type="NCBI Taxonomy" id="861532"/>
    <lineage>
        <taxon>Bacteria</taxon>
        <taxon>Bacillati</taxon>
        <taxon>Bacillota</taxon>
        <taxon>Bacilli</taxon>
        <taxon>Bacillales</taxon>
        <taxon>Paenibacillaceae</taxon>
        <taxon>Aneurinibacillus group</taxon>
        <taxon>Ammoniphilus</taxon>
    </lineage>
</organism>
<keyword evidence="1" id="KW-1133">Transmembrane helix</keyword>
<accession>A0ABS4GNP5</accession>
<reference evidence="2 3" key="1">
    <citation type="submission" date="2021-03" db="EMBL/GenBank/DDBJ databases">
        <title>Genomic Encyclopedia of Type Strains, Phase IV (KMG-IV): sequencing the most valuable type-strain genomes for metagenomic binning, comparative biology and taxonomic classification.</title>
        <authorList>
            <person name="Goeker M."/>
        </authorList>
    </citation>
    <scope>NUCLEOTIDE SEQUENCE [LARGE SCALE GENOMIC DNA]</scope>
    <source>
        <strain evidence="2 3">DSM 24738</strain>
    </source>
</reference>
<dbReference type="Proteomes" id="UP001519343">
    <property type="component" value="Unassembled WGS sequence"/>
</dbReference>
<gene>
    <name evidence="2" type="ORF">J2Z37_001870</name>
</gene>
<comment type="caution">
    <text evidence="2">The sequence shown here is derived from an EMBL/GenBank/DDBJ whole genome shotgun (WGS) entry which is preliminary data.</text>
</comment>
<keyword evidence="1" id="KW-0472">Membrane</keyword>
<feature type="transmembrane region" description="Helical" evidence="1">
    <location>
        <begin position="6"/>
        <end position="32"/>
    </location>
</feature>
<dbReference type="EMBL" id="JAGGKT010000004">
    <property type="protein sequence ID" value="MBP1931869.1"/>
    <property type="molecule type" value="Genomic_DNA"/>
</dbReference>
<name>A0ABS4GNP5_9BACL</name>
<sequence>MDPQNPIIISTTILLCLLLLSVFGGLSIRVLLRNQMEKE</sequence>
<keyword evidence="1" id="KW-0812">Transmembrane</keyword>
<protein>
    <submittedName>
        <fullName evidence="2">Uncharacterized protein</fullName>
    </submittedName>
</protein>